<name>A0A401TIQ0_CHIPU</name>
<gene>
    <name evidence="1" type="ORF">chiPu_0026864</name>
</gene>
<evidence type="ECO:0000313" key="1">
    <source>
        <dbReference type="EMBL" id="GCC42522.1"/>
    </source>
</evidence>
<dbReference type="AlphaFoldDB" id="A0A401TIQ0"/>
<comment type="caution">
    <text evidence="1">The sequence shown here is derived from an EMBL/GenBank/DDBJ whole genome shotgun (WGS) entry which is preliminary data.</text>
</comment>
<protein>
    <submittedName>
        <fullName evidence="1">Uncharacterized protein</fullName>
    </submittedName>
</protein>
<proteinExistence type="predicted"/>
<accession>A0A401TIQ0</accession>
<keyword evidence="2" id="KW-1185">Reference proteome</keyword>
<reference evidence="1 2" key="1">
    <citation type="journal article" date="2018" name="Nat. Ecol. Evol.">
        <title>Shark genomes provide insights into elasmobranch evolution and the origin of vertebrates.</title>
        <authorList>
            <person name="Hara Y"/>
            <person name="Yamaguchi K"/>
            <person name="Onimaru K"/>
            <person name="Kadota M"/>
            <person name="Koyanagi M"/>
            <person name="Keeley SD"/>
            <person name="Tatsumi K"/>
            <person name="Tanaka K"/>
            <person name="Motone F"/>
            <person name="Kageyama Y"/>
            <person name="Nozu R"/>
            <person name="Adachi N"/>
            <person name="Nishimura O"/>
            <person name="Nakagawa R"/>
            <person name="Tanegashima C"/>
            <person name="Kiyatake I"/>
            <person name="Matsumoto R"/>
            <person name="Murakumo K"/>
            <person name="Nishida K"/>
            <person name="Terakita A"/>
            <person name="Kuratani S"/>
            <person name="Sato K"/>
            <person name="Hyodo S Kuraku.S."/>
        </authorList>
    </citation>
    <scope>NUCLEOTIDE SEQUENCE [LARGE SCALE GENOMIC DNA]</scope>
</reference>
<dbReference type="Proteomes" id="UP000287033">
    <property type="component" value="Unassembled WGS sequence"/>
</dbReference>
<dbReference type="EMBL" id="BEZZ01089204">
    <property type="protein sequence ID" value="GCC42522.1"/>
    <property type="molecule type" value="Genomic_DNA"/>
</dbReference>
<evidence type="ECO:0000313" key="2">
    <source>
        <dbReference type="Proteomes" id="UP000287033"/>
    </source>
</evidence>
<organism evidence="1 2">
    <name type="scientific">Chiloscyllium punctatum</name>
    <name type="common">Brownbanded bambooshark</name>
    <name type="synonym">Hemiscyllium punctatum</name>
    <dbReference type="NCBI Taxonomy" id="137246"/>
    <lineage>
        <taxon>Eukaryota</taxon>
        <taxon>Metazoa</taxon>
        <taxon>Chordata</taxon>
        <taxon>Craniata</taxon>
        <taxon>Vertebrata</taxon>
        <taxon>Chondrichthyes</taxon>
        <taxon>Elasmobranchii</taxon>
        <taxon>Galeomorphii</taxon>
        <taxon>Galeoidea</taxon>
        <taxon>Orectolobiformes</taxon>
        <taxon>Hemiscylliidae</taxon>
        <taxon>Chiloscyllium</taxon>
    </lineage>
</organism>
<sequence>MVLRLIQSEEQLAGEVRAEAKEEGLTLNVQTGQGVRRFPTKRDPTESVPGRKVMGCGFRRLTPRTCVEGVTSPVRPLLSTTLPSVGALREILKWSHCTENELSPFLSHSLDVHIRLRTQYLKREMPAEN</sequence>